<comment type="caution">
    <text evidence="4">The sequence shown here is derived from an EMBL/GenBank/DDBJ whole genome shotgun (WGS) entry which is preliminary data.</text>
</comment>
<evidence type="ECO:0000256" key="2">
    <source>
        <dbReference type="SAM" id="MobiDB-lite"/>
    </source>
</evidence>
<evidence type="ECO:0008006" key="6">
    <source>
        <dbReference type="Google" id="ProtNLM"/>
    </source>
</evidence>
<evidence type="ECO:0000256" key="1">
    <source>
        <dbReference type="SAM" id="Coils"/>
    </source>
</evidence>
<dbReference type="OrthoDB" id="21589at2759"/>
<dbReference type="PANTHER" id="PTHR12943">
    <property type="entry name" value="HOMOCYSTEINE-RESPONSIVE ENDOPLASMIC RETICULUM-RESIDENT UNIQUITIN-LIKE DOMAIN HERPUD PROTEIN FAMILY MEMBER"/>
    <property type="match status" value="1"/>
</dbReference>
<dbReference type="CDD" id="cd17039">
    <property type="entry name" value="Ubl_ubiquitin_like"/>
    <property type="match status" value="1"/>
</dbReference>
<feature type="compositionally biased region" description="Polar residues" evidence="2">
    <location>
        <begin position="720"/>
        <end position="734"/>
    </location>
</feature>
<feature type="region of interest" description="Disordered" evidence="2">
    <location>
        <begin position="435"/>
        <end position="486"/>
    </location>
</feature>
<organism evidence="4 5">
    <name type="scientific">Hyphodiscus hymeniophilus</name>
    <dbReference type="NCBI Taxonomy" id="353542"/>
    <lineage>
        <taxon>Eukaryota</taxon>
        <taxon>Fungi</taxon>
        <taxon>Dikarya</taxon>
        <taxon>Ascomycota</taxon>
        <taxon>Pezizomycotina</taxon>
        <taxon>Leotiomycetes</taxon>
        <taxon>Helotiales</taxon>
        <taxon>Hyphodiscaceae</taxon>
        <taxon>Hyphodiscus</taxon>
    </lineage>
</organism>
<feature type="region of interest" description="Disordered" evidence="2">
    <location>
        <begin position="236"/>
        <end position="292"/>
    </location>
</feature>
<reference evidence="4" key="1">
    <citation type="submission" date="2019-07" db="EMBL/GenBank/DDBJ databases">
        <title>Hyphodiscus hymeniophilus genome sequencing and assembly.</title>
        <authorList>
            <person name="Kramer G."/>
            <person name="Nodwell J."/>
        </authorList>
    </citation>
    <scope>NUCLEOTIDE SEQUENCE</scope>
    <source>
        <strain evidence="4">ATCC 34498</strain>
    </source>
</reference>
<evidence type="ECO:0000313" key="5">
    <source>
        <dbReference type="Proteomes" id="UP000785200"/>
    </source>
</evidence>
<keyword evidence="3" id="KW-0472">Membrane</keyword>
<feature type="compositionally biased region" description="Basic residues" evidence="2">
    <location>
        <begin position="462"/>
        <end position="471"/>
    </location>
</feature>
<evidence type="ECO:0000313" key="4">
    <source>
        <dbReference type="EMBL" id="KAG0651869.1"/>
    </source>
</evidence>
<dbReference type="InterPro" id="IPR039751">
    <property type="entry name" value="HERPUD1/2"/>
</dbReference>
<feature type="transmembrane region" description="Helical" evidence="3">
    <location>
        <begin position="501"/>
        <end position="518"/>
    </location>
</feature>
<feature type="coiled-coil region" evidence="1">
    <location>
        <begin position="164"/>
        <end position="198"/>
    </location>
</feature>
<name>A0A9P7B0A5_9HELO</name>
<gene>
    <name evidence="4" type="ORF">D0Z07_1295</name>
</gene>
<keyword evidence="1" id="KW-0175">Coiled coil</keyword>
<feature type="compositionally biased region" description="Polar residues" evidence="2">
    <location>
        <begin position="369"/>
        <end position="393"/>
    </location>
</feature>
<feature type="region of interest" description="Disordered" evidence="2">
    <location>
        <begin position="676"/>
        <end position="734"/>
    </location>
</feature>
<feature type="region of interest" description="Disordered" evidence="2">
    <location>
        <begin position="341"/>
        <end position="393"/>
    </location>
</feature>
<dbReference type="AlphaFoldDB" id="A0A9P7B0A5"/>
<dbReference type="SUPFAM" id="SSF54236">
    <property type="entry name" value="Ubiquitin-like"/>
    <property type="match status" value="1"/>
</dbReference>
<sequence>MSEPAELPGGPIAPVGGGAGQNSLEFNLVVISPSNGVNGPLHFPNTRGTTSVKEVKAKIRDRVSSNPTDDGQRLIHHGRLLSRETETMLEVFGQELGNGDTKTLHLVLRDPPLPTNTPSSFQRAVPAIPQLQPRPHSTPTNPLQGIPGQQPLPGFQHLAQHHALHQADNTQQLISQRLAQLQQETRRLHQEMLQIEQRSRAIAAAAQQSQQTLINHQQNVPPHLMPNAVRDIIAQRQRERAADGRQGVQSTGALPNPLGHQSLPGQASPSLHRPDATTTYTREGTGPNGERWTMTVNETNVTLPLSQSHPVHHPHLPGQQVNQHPALDQLHAILRNADRYLPTQNPQNRPNNMERAASNPLPVPRIPTPTVSETHTGTATPFTTNGSPASSTAMNLPNLATPAVQTSNNAPILGHVDPLVYLLSSPNGPRALLLSGSDTSRSSQNNVQPPVGLPEFRNRQNGARRAHRNHHPNNPQPELAHPAVPHGNPGAGALAAQVGPIIWLIVRLVGFVWFFTAGNPSWSRWLMVSGLAVIVFIINTGVFNGLFEQLWGPVRRHVEALIPLAGPEAAQIPAINAAIPPAPPVDGQAEAGQEPIAQARRQRRGELDPAQVAAHLMEQHRQRNAPGWLMTQIRRAEHAMLLFLASLVPGVGERHIAAREAEANAAEAERQRLLDAAAATESSNPEAADSEHANTAASEEPVAEPESSGSGAARGENEESQAGQHTSNDLPNHE</sequence>
<feature type="transmembrane region" description="Helical" evidence="3">
    <location>
        <begin position="525"/>
        <end position="547"/>
    </location>
</feature>
<dbReference type="GO" id="GO:0030968">
    <property type="term" value="P:endoplasmic reticulum unfolded protein response"/>
    <property type="evidence" value="ECO:0007669"/>
    <property type="project" value="TreeGrafter"/>
</dbReference>
<keyword evidence="5" id="KW-1185">Reference proteome</keyword>
<dbReference type="Proteomes" id="UP000785200">
    <property type="component" value="Unassembled WGS sequence"/>
</dbReference>
<accession>A0A9P7B0A5</accession>
<evidence type="ECO:0000256" key="3">
    <source>
        <dbReference type="SAM" id="Phobius"/>
    </source>
</evidence>
<feature type="compositionally biased region" description="Polar residues" evidence="2">
    <location>
        <begin position="342"/>
        <end position="351"/>
    </location>
</feature>
<dbReference type="EMBL" id="VNKQ01000003">
    <property type="protein sequence ID" value="KAG0651869.1"/>
    <property type="molecule type" value="Genomic_DNA"/>
</dbReference>
<keyword evidence="3" id="KW-0812">Transmembrane</keyword>
<dbReference type="Gene3D" id="3.10.20.90">
    <property type="entry name" value="Phosphatidylinositol 3-kinase Catalytic Subunit, Chain A, domain 1"/>
    <property type="match status" value="1"/>
</dbReference>
<keyword evidence="3" id="KW-1133">Transmembrane helix</keyword>
<dbReference type="InterPro" id="IPR029071">
    <property type="entry name" value="Ubiquitin-like_domsf"/>
</dbReference>
<protein>
    <recommendedName>
        <fullName evidence="6">Ubiquitin-like domain-containing protein</fullName>
    </recommendedName>
</protein>
<feature type="compositionally biased region" description="Low complexity" evidence="2">
    <location>
        <begin position="696"/>
        <end position="711"/>
    </location>
</feature>
<feature type="compositionally biased region" description="Polar residues" evidence="2">
    <location>
        <begin position="436"/>
        <end position="448"/>
    </location>
</feature>
<dbReference type="PANTHER" id="PTHR12943:SF27">
    <property type="entry name" value="HOMOCYSTEINE-INDUCED ENDOPLASMIC RETICULUM PROTEIN, ISOFORM A"/>
    <property type="match status" value="1"/>
</dbReference>
<proteinExistence type="predicted"/>